<keyword evidence="11" id="KW-1185">Reference proteome</keyword>
<accession>A0ABS6FHV4</accession>
<dbReference type="Proteomes" id="UP000783742">
    <property type="component" value="Unassembled WGS sequence"/>
</dbReference>
<dbReference type="SMART" id="SM00448">
    <property type="entry name" value="REC"/>
    <property type="match status" value="1"/>
</dbReference>
<evidence type="ECO:0000256" key="3">
    <source>
        <dbReference type="ARBA" id="ARBA00023015"/>
    </source>
</evidence>
<evidence type="ECO:0000259" key="8">
    <source>
        <dbReference type="PROSITE" id="PS50110"/>
    </source>
</evidence>
<dbReference type="CDD" id="cd00383">
    <property type="entry name" value="trans_reg_C"/>
    <property type="match status" value="1"/>
</dbReference>
<comment type="caution">
    <text evidence="10">The sequence shown here is derived from an EMBL/GenBank/DDBJ whole genome shotgun (WGS) entry which is preliminary data.</text>
</comment>
<keyword evidence="4 7" id="KW-0238">DNA-binding</keyword>
<evidence type="ECO:0000256" key="2">
    <source>
        <dbReference type="ARBA" id="ARBA00023012"/>
    </source>
</evidence>
<evidence type="ECO:0000259" key="9">
    <source>
        <dbReference type="PROSITE" id="PS51755"/>
    </source>
</evidence>
<gene>
    <name evidence="10" type="ORF">KQI68_07900</name>
</gene>
<evidence type="ECO:0000256" key="1">
    <source>
        <dbReference type="ARBA" id="ARBA00022553"/>
    </source>
</evidence>
<dbReference type="RefSeq" id="WP_216549596.1">
    <property type="nucleotide sequence ID" value="NZ_JAHLQO010000005.1"/>
</dbReference>
<feature type="DNA-binding region" description="OmpR/PhoB-type" evidence="7">
    <location>
        <begin position="131"/>
        <end position="229"/>
    </location>
</feature>
<name>A0ABS6FHV4_9FIRM</name>
<feature type="domain" description="Response regulatory" evidence="8">
    <location>
        <begin position="8"/>
        <end position="122"/>
    </location>
</feature>
<evidence type="ECO:0000313" key="10">
    <source>
        <dbReference type="EMBL" id="MBU5669756.1"/>
    </source>
</evidence>
<dbReference type="InterPro" id="IPR001867">
    <property type="entry name" value="OmpR/PhoB-type_DNA-bd"/>
</dbReference>
<evidence type="ECO:0000256" key="7">
    <source>
        <dbReference type="PROSITE-ProRule" id="PRU01091"/>
    </source>
</evidence>
<reference evidence="10 11" key="1">
    <citation type="submission" date="2021-06" db="EMBL/GenBank/DDBJ databases">
        <authorList>
            <person name="Sun Q."/>
            <person name="Li D."/>
        </authorList>
    </citation>
    <scope>NUCLEOTIDE SEQUENCE [LARGE SCALE GENOMIC DNA]</scope>
    <source>
        <strain evidence="10 11">MSJ-1</strain>
    </source>
</reference>
<dbReference type="PROSITE" id="PS50110">
    <property type="entry name" value="RESPONSE_REGULATORY"/>
    <property type="match status" value="1"/>
</dbReference>
<dbReference type="Pfam" id="PF00072">
    <property type="entry name" value="Response_reg"/>
    <property type="match status" value="1"/>
</dbReference>
<dbReference type="InterPro" id="IPR001789">
    <property type="entry name" value="Sig_transdc_resp-reg_receiver"/>
</dbReference>
<dbReference type="Pfam" id="PF00486">
    <property type="entry name" value="Trans_reg_C"/>
    <property type="match status" value="1"/>
</dbReference>
<dbReference type="EMBL" id="JAHLQO010000005">
    <property type="protein sequence ID" value="MBU5669756.1"/>
    <property type="molecule type" value="Genomic_DNA"/>
</dbReference>
<dbReference type="PANTHER" id="PTHR48111:SF40">
    <property type="entry name" value="PHOSPHATE REGULON TRANSCRIPTIONAL REGULATORY PROTEIN PHOB"/>
    <property type="match status" value="1"/>
</dbReference>
<proteinExistence type="predicted"/>
<keyword evidence="3" id="KW-0805">Transcription regulation</keyword>
<evidence type="ECO:0000313" key="11">
    <source>
        <dbReference type="Proteomes" id="UP000783742"/>
    </source>
</evidence>
<dbReference type="PROSITE" id="PS51755">
    <property type="entry name" value="OMPR_PHOB"/>
    <property type="match status" value="1"/>
</dbReference>
<feature type="domain" description="OmpR/PhoB-type" evidence="9">
    <location>
        <begin position="131"/>
        <end position="229"/>
    </location>
</feature>
<keyword evidence="1 6" id="KW-0597">Phosphoprotein</keyword>
<keyword evidence="5" id="KW-0804">Transcription</keyword>
<dbReference type="CDD" id="cd17574">
    <property type="entry name" value="REC_OmpR"/>
    <property type="match status" value="1"/>
</dbReference>
<evidence type="ECO:0000256" key="4">
    <source>
        <dbReference type="ARBA" id="ARBA00023125"/>
    </source>
</evidence>
<protein>
    <submittedName>
        <fullName evidence="10">Response regulator transcription factor</fullName>
    </submittedName>
</protein>
<dbReference type="InterPro" id="IPR039420">
    <property type="entry name" value="WalR-like"/>
</dbReference>
<keyword evidence="2" id="KW-0902">Two-component regulatory system</keyword>
<feature type="modified residue" description="4-aspartylphosphate" evidence="6">
    <location>
        <position position="58"/>
    </location>
</feature>
<evidence type="ECO:0000256" key="6">
    <source>
        <dbReference type="PROSITE-ProRule" id="PRU00169"/>
    </source>
</evidence>
<organism evidence="10 11">
    <name type="scientific">Peptoniphilus ovalis</name>
    <dbReference type="NCBI Taxonomy" id="2841503"/>
    <lineage>
        <taxon>Bacteria</taxon>
        <taxon>Bacillati</taxon>
        <taxon>Bacillota</taxon>
        <taxon>Tissierellia</taxon>
        <taxon>Tissierellales</taxon>
        <taxon>Peptoniphilaceae</taxon>
        <taxon>Peptoniphilus</taxon>
    </lineage>
</organism>
<dbReference type="SMART" id="SM00862">
    <property type="entry name" value="Trans_reg_C"/>
    <property type="match status" value="1"/>
</dbReference>
<sequence length="231" mass="27074">MNSYENFNILLVDDERELLDNLYNYLSKENFNKIITAKNIKEAEFKLLNNDIDLVVLDIMLPDGSGLDFLKKIRNNSKIPVIILSALDGIEDRRDGFKYEADDYIVKPFLPEDLLWRIKAVLRRIDKFKEDNIIELDNVIFDRERAVLIKGEKEENLTAIQFKILDLLSNNINKIVSIDRILEEVWGDSFGYENTLITHIYRLREKLEEDPSNPKILINVRGLGYKLIKNK</sequence>
<evidence type="ECO:0000256" key="5">
    <source>
        <dbReference type="ARBA" id="ARBA00023163"/>
    </source>
</evidence>
<dbReference type="PANTHER" id="PTHR48111">
    <property type="entry name" value="REGULATOR OF RPOS"/>
    <property type="match status" value="1"/>
</dbReference>